<evidence type="ECO:0000256" key="2">
    <source>
        <dbReference type="ARBA" id="ARBA00022741"/>
    </source>
</evidence>
<dbReference type="Pfam" id="PF00005">
    <property type="entry name" value="ABC_tran"/>
    <property type="match status" value="1"/>
</dbReference>
<dbReference type="InterPro" id="IPR017871">
    <property type="entry name" value="ABC_transporter-like_CS"/>
</dbReference>
<dbReference type="AlphaFoldDB" id="A0A2M7QJM8"/>
<evidence type="ECO:0000313" key="5">
    <source>
        <dbReference type="EMBL" id="PIY72156.1"/>
    </source>
</evidence>
<dbReference type="PANTHER" id="PTHR42711">
    <property type="entry name" value="ABC TRANSPORTER ATP-BINDING PROTEIN"/>
    <property type="match status" value="1"/>
</dbReference>
<evidence type="ECO:0000256" key="3">
    <source>
        <dbReference type="ARBA" id="ARBA00022840"/>
    </source>
</evidence>
<proteinExistence type="predicted"/>
<evidence type="ECO:0000256" key="1">
    <source>
        <dbReference type="ARBA" id="ARBA00022448"/>
    </source>
</evidence>
<sequence length="321" mass="37094">MIKVINLTKIYKTHIKQNNPFKDVFLRKYKDIVALDNVSFEIGEKESVGFIGPNGAGKTTTLKIISGILYPTSGFVLIDESTPFEKNPRFLKQIAFVMGQRNQLIWDLPATDTFELQKEIYEIPEQHYKKNVGELTDILKCSDLISKPVKTLSLGERMKMELIAGLLHRPKIVFFDEPTIGLDIFSQETIRTFIKQFQEEFKSTVILTSHYLEDVKKLSKRLIIINKGRIIYDGTLKKIIEQYSLTKRVTITLEKPANETELRAIDIPISYTFPKVVYKIKRSVLPEKIKAITQNLPFSDLSVEDETIEDIIKVFFKEQKR</sequence>
<dbReference type="Gene3D" id="3.40.50.300">
    <property type="entry name" value="P-loop containing nucleotide triphosphate hydrolases"/>
    <property type="match status" value="1"/>
</dbReference>
<dbReference type="InterPro" id="IPR050763">
    <property type="entry name" value="ABC_transporter_ATP-binding"/>
</dbReference>
<keyword evidence="1" id="KW-0813">Transport</keyword>
<dbReference type="PROSITE" id="PS00211">
    <property type="entry name" value="ABC_TRANSPORTER_1"/>
    <property type="match status" value="1"/>
</dbReference>
<evidence type="ECO:0000259" key="4">
    <source>
        <dbReference type="PROSITE" id="PS50893"/>
    </source>
</evidence>
<reference evidence="6" key="1">
    <citation type="submission" date="2017-09" db="EMBL/GenBank/DDBJ databases">
        <title>Depth-based differentiation of microbial function through sediment-hosted aquifers and enrichment of novel symbionts in the deep terrestrial subsurface.</title>
        <authorList>
            <person name="Probst A.J."/>
            <person name="Ladd B."/>
            <person name="Jarett J.K."/>
            <person name="Geller-Mcgrath D.E."/>
            <person name="Sieber C.M.K."/>
            <person name="Emerson J.B."/>
            <person name="Anantharaman K."/>
            <person name="Thomas B.C."/>
            <person name="Malmstrom R."/>
            <person name="Stieglmeier M."/>
            <person name="Klingl A."/>
            <person name="Woyke T."/>
            <person name="Ryan C.M."/>
            <person name="Banfield J.F."/>
        </authorList>
    </citation>
    <scope>NUCLEOTIDE SEQUENCE [LARGE SCALE GENOMIC DNA]</scope>
</reference>
<accession>A0A2M7QJM8</accession>
<keyword evidence="3" id="KW-0067">ATP-binding</keyword>
<dbReference type="GO" id="GO:0016887">
    <property type="term" value="F:ATP hydrolysis activity"/>
    <property type="evidence" value="ECO:0007669"/>
    <property type="project" value="InterPro"/>
</dbReference>
<keyword evidence="2" id="KW-0547">Nucleotide-binding</keyword>
<evidence type="ECO:0000313" key="6">
    <source>
        <dbReference type="Proteomes" id="UP000229401"/>
    </source>
</evidence>
<gene>
    <name evidence="5" type="ORF">COY87_02440</name>
</gene>
<feature type="domain" description="ABC transporter" evidence="4">
    <location>
        <begin position="2"/>
        <end position="252"/>
    </location>
</feature>
<dbReference type="Proteomes" id="UP000229401">
    <property type="component" value="Unassembled WGS sequence"/>
</dbReference>
<dbReference type="SUPFAM" id="SSF52540">
    <property type="entry name" value="P-loop containing nucleoside triphosphate hydrolases"/>
    <property type="match status" value="1"/>
</dbReference>
<protein>
    <submittedName>
        <fullName evidence="5">ABC transporter</fullName>
    </submittedName>
</protein>
<dbReference type="InterPro" id="IPR003593">
    <property type="entry name" value="AAA+_ATPase"/>
</dbReference>
<dbReference type="SMART" id="SM00382">
    <property type="entry name" value="AAA"/>
    <property type="match status" value="1"/>
</dbReference>
<comment type="caution">
    <text evidence="5">The sequence shown here is derived from an EMBL/GenBank/DDBJ whole genome shotgun (WGS) entry which is preliminary data.</text>
</comment>
<dbReference type="EMBL" id="PFLI01000080">
    <property type="protein sequence ID" value="PIY72156.1"/>
    <property type="molecule type" value="Genomic_DNA"/>
</dbReference>
<dbReference type="InterPro" id="IPR003439">
    <property type="entry name" value="ABC_transporter-like_ATP-bd"/>
</dbReference>
<organism evidence="5 6">
    <name type="scientific">Candidatus Roizmanbacteria bacterium CG_4_10_14_0_8_um_filter_33_9</name>
    <dbReference type="NCBI Taxonomy" id="1974826"/>
    <lineage>
        <taxon>Bacteria</taxon>
        <taxon>Candidatus Roizmaniibacteriota</taxon>
    </lineage>
</organism>
<dbReference type="GO" id="GO:0005524">
    <property type="term" value="F:ATP binding"/>
    <property type="evidence" value="ECO:0007669"/>
    <property type="project" value="UniProtKB-KW"/>
</dbReference>
<name>A0A2M7QJM8_9BACT</name>
<dbReference type="PROSITE" id="PS50893">
    <property type="entry name" value="ABC_TRANSPORTER_2"/>
    <property type="match status" value="1"/>
</dbReference>
<dbReference type="PANTHER" id="PTHR42711:SF4">
    <property type="entry name" value="ABC TRANSPORTER RELATED"/>
    <property type="match status" value="1"/>
</dbReference>
<dbReference type="InterPro" id="IPR027417">
    <property type="entry name" value="P-loop_NTPase"/>
</dbReference>